<comment type="caution">
    <text evidence="1">The sequence shown here is derived from an EMBL/GenBank/DDBJ whole genome shotgun (WGS) entry which is preliminary data.</text>
</comment>
<dbReference type="GeneID" id="94004970"/>
<protein>
    <submittedName>
        <fullName evidence="1">Uncharacterized protein</fullName>
    </submittedName>
</protein>
<accession>A0ABQ3PN58</accession>
<reference evidence="1" key="1">
    <citation type="submission" date="2024-05" db="EMBL/GenBank/DDBJ databases">
        <title>Whole genome shotgun sequence of Streptomyces hydrogenans NBRC 13475.</title>
        <authorList>
            <person name="Komaki H."/>
            <person name="Tamura T."/>
        </authorList>
    </citation>
    <scope>NUCLEOTIDE SEQUENCE</scope>
    <source>
        <strain evidence="1">NBRC 13475</strain>
    </source>
</reference>
<gene>
    <name evidence="1" type="ORF">Shyd_78270</name>
</gene>
<dbReference type="Proteomes" id="UP001052739">
    <property type="component" value="Unassembled WGS sequence"/>
</dbReference>
<sequence>MRTTNDPNTLETTLADGRRMTLSLPATGSGWAADGLAALRPVRPTHTGRGAEPPALPERPALPLEVALLGFAL</sequence>
<proteinExistence type="predicted"/>
<name>A0ABQ3PN58_9ACTN</name>
<dbReference type="RefSeq" id="WP_043230781.1">
    <property type="nucleotide sequence ID" value="NZ_BNBS01000086.1"/>
</dbReference>
<evidence type="ECO:0000313" key="2">
    <source>
        <dbReference type="Proteomes" id="UP001052739"/>
    </source>
</evidence>
<evidence type="ECO:0000313" key="1">
    <source>
        <dbReference type="EMBL" id="GHI26456.1"/>
    </source>
</evidence>
<organism evidence="1 2">
    <name type="scientific">Streptomyces hydrogenans</name>
    <dbReference type="NCBI Taxonomy" id="1873719"/>
    <lineage>
        <taxon>Bacteria</taxon>
        <taxon>Bacillati</taxon>
        <taxon>Actinomycetota</taxon>
        <taxon>Actinomycetes</taxon>
        <taxon>Kitasatosporales</taxon>
        <taxon>Streptomycetaceae</taxon>
        <taxon>Streptomyces</taxon>
    </lineage>
</organism>
<keyword evidence="2" id="KW-1185">Reference proteome</keyword>
<dbReference type="EMBL" id="BNDW01000102">
    <property type="protein sequence ID" value="GHI26456.1"/>
    <property type="molecule type" value="Genomic_DNA"/>
</dbReference>